<feature type="domain" description="Mandelate racemase/muconate lactonizing enzyme C-terminal" evidence="4">
    <location>
        <begin position="150"/>
        <end position="246"/>
    </location>
</feature>
<dbReference type="AlphaFoldDB" id="A0A2S4MD71"/>
<evidence type="ECO:0000313" key="6">
    <source>
        <dbReference type="Proteomes" id="UP000236919"/>
    </source>
</evidence>
<dbReference type="RefSeq" id="WP_181011818.1">
    <property type="nucleotide sequence ID" value="NZ_PQFZ01000005.1"/>
</dbReference>
<dbReference type="Proteomes" id="UP000236919">
    <property type="component" value="Unassembled WGS sequence"/>
</dbReference>
<evidence type="ECO:0000256" key="3">
    <source>
        <dbReference type="ARBA" id="ARBA00022842"/>
    </source>
</evidence>
<dbReference type="SFLD" id="SFLDG00179">
    <property type="entry name" value="mandelate_racemase"/>
    <property type="match status" value="1"/>
</dbReference>
<keyword evidence="5" id="KW-0413">Isomerase</keyword>
<dbReference type="InterPro" id="IPR013341">
    <property type="entry name" value="Mandelate_racemase_N_dom"/>
</dbReference>
<dbReference type="GO" id="GO:0000287">
    <property type="term" value="F:magnesium ion binding"/>
    <property type="evidence" value="ECO:0007669"/>
    <property type="project" value="UniProtKB-ARBA"/>
</dbReference>
<dbReference type="EMBL" id="PQFZ01000005">
    <property type="protein sequence ID" value="POR52575.1"/>
    <property type="molecule type" value="Genomic_DNA"/>
</dbReference>
<dbReference type="InterPro" id="IPR029017">
    <property type="entry name" value="Enolase-like_N"/>
</dbReference>
<dbReference type="Pfam" id="PF02746">
    <property type="entry name" value="MR_MLE_N"/>
    <property type="match status" value="1"/>
</dbReference>
<protein>
    <submittedName>
        <fullName evidence="5">D-galactarolactone cycloisomerase</fullName>
    </submittedName>
</protein>
<evidence type="ECO:0000259" key="4">
    <source>
        <dbReference type="SMART" id="SM00922"/>
    </source>
</evidence>
<keyword evidence="6" id="KW-1185">Reference proteome</keyword>
<dbReference type="InterPro" id="IPR036849">
    <property type="entry name" value="Enolase-like_C_sf"/>
</dbReference>
<comment type="caution">
    <text evidence="5">The sequence shown here is derived from an EMBL/GenBank/DDBJ whole genome shotgun (WGS) entry which is preliminary data.</text>
</comment>
<comment type="cofactor">
    <cofactor evidence="1">
        <name>Mg(2+)</name>
        <dbReference type="ChEBI" id="CHEBI:18420"/>
    </cofactor>
</comment>
<proteinExistence type="predicted"/>
<dbReference type="SUPFAM" id="SSF54826">
    <property type="entry name" value="Enolase N-terminal domain-like"/>
    <property type="match status" value="1"/>
</dbReference>
<dbReference type="InterPro" id="IPR029065">
    <property type="entry name" value="Enolase_C-like"/>
</dbReference>
<keyword evidence="3" id="KW-0460">Magnesium</keyword>
<dbReference type="PANTHER" id="PTHR13794:SF58">
    <property type="entry name" value="MITOCHONDRIAL ENOLASE SUPERFAMILY MEMBER 1"/>
    <property type="match status" value="1"/>
</dbReference>
<dbReference type="InterPro" id="IPR018110">
    <property type="entry name" value="Mandel_Rmase/mucon_lact_enz_CS"/>
</dbReference>
<sequence>MLSALPKIIRIEGFELSAKLTETVGNSRQMFDRRGALLLRVTSNAGAVGWGETWAYPSAAAALIREHFAPVLIGRDATTPRAGWQAMAARLGYDRRGISTMALGGLDMALWDLAGQIAGRPVHALLGGKLRDRIPAYVSGPFMKPGSNPYRDFEADIAGYLDTGFRAIKLRMGTNPAQDGAMARKVRAQIGDAMPMMIDLNEGFTVEGAMAIARRLAEVDPVWLEEPIAHDDLPGYRRFAAASPMPLAGGEALFGLRAFRDYLTAGVFDFIQPDLGLCGGLSEGMRIAALCEAFDVALVPHVWGSVVNFQASLHFAACLPERRGRLRWPLFEYDPSDNPLRTAFASHPLDADGMVAVPDAPGLGLELTAEMLEPFIINRWTIE</sequence>
<name>A0A2S4MD71_9HYPH</name>
<evidence type="ECO:0000313" key="5">
    <source>
        <dbReference type="EMBL" id="POR52575.1"/>
    </source>
</evidence>
<dbReference type="CDD" id="cd03316">
    <property type="entry name" value="MR_like"/>
    <property type="match status" value="1"/>
</dbReference>
<gene>
    <name evidence="5" type="ORF">CYD53_105240</name>
</gene>
<dbReference type="SUPFAM" id="SSF51604">
    <property type="entry name" value="Enolase C-terminal domain-like"/>
    <property type="match status" value="1"/>
</dbReference>
<dbReference type="GO" id="GO:0016853">
    <property type="term" value="F:isomerase activity"/>
    <property type="evidence" value="ECO:0007669"/>
    <property type="project" value="UniProtKB-KW"/>
</dbReference>
<dbReference type="Pfam" id="PF13378">
    <property type="entry name" value="MR_MLE_C"/>
    <property type="match status" value="1"/>
</dbReference>
<dbReference type="InterPro" id="IPR046945">
    <property type="entry name" value="RHMD-like"/>
</dbReference>
<evidence type="ECO:0000256" key="1">
    <source>
        <dbReference type="ARBA" id="ARBA00001946"/>
    </source>
</evidence>
<dbReference type="GO" id="GO:0009063">
    <property type="term" value="P:amino acid catabolic process"/>
    <property type="evidence" value="ECO:0007669"/>
    <property type="project" value="InterPro"/>
</dbReference>
<keyword evidence="2" id="KW-0479">Metal-binding</keyword>
<dbReference type="SFLD" id="SFLDS00001">
    <property type="entry name" value="Enolase"/>
    <property type="match status" value="1"/>
</dbReference>
<dbReference type="PANTHER" id="PTHR13794">
    <property type="entry name" value="ENOLASE SUPERFAMILY, MANDELATE RACEMASE"/>
    <property type="match status" value="1"/>
</dbReference>
<dbReference type="Gene3D" id="3.30.390.10">
    <property type="entry name" value="Enolase-like, N-terminal domain"/>
    <property type="match status" value="1"/>
</dbReference>
<organism evidence="5 6">
    <name type="scientific">Bosea psychrotolerans</name>
    <dbReference type="NCBI Taxonomy" id="1871628"/>
    <lineage>
        <taxon>Bacteria</taxon>
        <taxon>Pseudomonadati</taxon>
        <taxon>Pseudomonadota</taxon>
        <taxon>Alphaproteobacteria</taxon>
        <taxon>Hyphomicrobiales</taxon>
        <taxon>Boseaceae</taxon>
        <taxon>Bosea</taxon>
    </lineage>
</organism>
<dbReference type="PROSITE" id="PS00908">
    <property type="entry name" value="MR_MLE_1"/>
    <property type="match status" value="1"/>
</dbReference>
<evidence type="ECO:0000256" key="2">
    <source>
        <dbReference type="ARBA" id="ARBA00022723"/>
    </source>
</evidence>
<dbReference type="GO" id="GO:0016836">
    <property type="term" value="F:hydro-lyase activity"/>
    <property type="evidence" value="ECO:0007669"/>
    <property type="project" value="TreeGrafter"/>
</dbReference>
<accession>A0A2S4MD71</accession>
<dbReference type="InterPro" id="IPR013342">
    <property type="entry name" value="Mandelate_racemase_C"/>
</dbReference>
<dbReference type="SMART" id="SM00922">
    <property type="entry name" value="MR_MLE"/>
    <property type="match status" value="1"/>
</dbReference>
<reference evidence="5 6" key="1">
    <citation type="submission" date="2018-01" db="EMBL/GenBank/DDBJ databases">
        <title>Genomic Encyclopedia of Type Strains, Phase III (KMG-III): the genomes of soil and plant-associated and newly described type strains.</title>
        <authorList>
            <person name="Whitman W."/>
        </authorList>
    </citation>
    <scope>NUCLEOTIDE SEQUENCE [LARGE SCALE GENOMIC DNA]</scope>
    <source>
        <strain evidence="5 6">1131</strain>
    </source>
</reference>
<dbReference type="Gene3D" id="3.20.20.120">
    <property type="entry name" value="Enolase-like C-terminal domain"/>
    <property type="match status" value="1"/>
</dbReference>
<dbReference type="GO" id="GO:0016052">
    <property type="term" value="P:carbohydrate catabolic process"/>
    <property type="evidence" value="ECO:0007669"/>
    <property type="project" value="TreeGrafter"/>
</dbReference>